<evidence type="ECO:0000313" key="3">
    <source>
        <dbReference type="Proteomes" id="UP000624244"/>
    </source>
</evidence>
<evidence type="ECO:0000313" key="2">
    <source>
        <dbReference type="EMBL" id="KAF5844105.1"/>
    </source>
</evidence>
<evidence type="ECO:0000256" key="1">
    <source>
        <dbReference type="SAM" id="MobiDB-lite"/>
    </source>
</evidence>
<organism evidence="2 3">
    <name type="scientific">Cochliobolus sativus</name>
    <name type="common">Common root rot and spot blotch fungus</name>
    <name type="synonym">Bipolaris sorokiniana</name>
    <dbReference type="NCBI Taxonomy" id="45130"/>
    <lineage>
        <taxon>Eukaryota</taxon>
        <taxon>Fungi</taxon>
        <taxon>Dikarya</taxon>
        <taxon>Ascomycota</taxon>
        <taxon>Pezizomycotina</taxon>
        <taxon>Dothideomycetes</taxon>
        <taxon>Pleosporomycetidae</taxon>
        <taxon>Pleosporales</taxon>
        <taxon>Pleosporineae</taxon>
        <taxon>Pleosporaceae</taxon>
        <taxon>Bipolaris</taxon>
    </lineage>
</organism>
<dbReference type="AlphaFoldDB" id="A0A8H5Z7B7"/>
<sequence>MSPTTSQKKKAQDSIEKKRLADQMHQQKVRQDTIRAQDELAKLFMEALEKEKGTHLYRLVEKNSYLRDICNQYQSLVEKIIPAQQPFRLKESLDSQQYAEKDNMRQA</sequence>
<feature type="compositionally biased region" description="Basic and acidic residues" evidence="1">
    <location>
        <begin position="10"/>
        <end position="22"/>
    </location>
</feature>
<dbReference type="Proteomes" id="UP000624244">
    <property type="component" value="Unassembled WGS sequence"/>
</dbReference>
<gene>
    <name evidence="2" type="ORF">GGP41_010181</name>
</gene>
<proteinExistence type="predicted"/>
<name>A0A8H5Z7B7_COCSA</name>
<accession>A0A8H5Z7B7</accession>
<feature type="region of interest" description="Disordered" evidence="1">
    <location>
        <begin position="1"/>
        <end position="30"/>
    </location>
</feature>
<comment type="caution">
    <text evidence="2">The sequence shown here is derived from an EMBL/GenBank/DDBJ whole genome shotgun (WGS) entry which is preliminary data.</text>
</comment>
<reference evidence="2" key="1">
    <citation type="submission" date="2019-11" db="EMBL/GenBank/DDBJ databases">
        <title>Bipolaris sorokiniana Genome sequencing.</title>
        <authorList>
            <person name="Wang H."/>
        </authorList>
    </citation>
    <scope>NUCLEOTIDE SEQUENCE</scope>
</reference>
<dbReference type="EMBL" id="WNKQ01000030">
    <property type="protein sequence ID" value="KAF5844105.1"/>
    <property type="molecule type" value="Genomic_DNA"/>
</dbReference>
<protein>
    <submittedName>
        <fullName evidence="2">Uncharacterized protein</fullName>
    </submittedName>
</protein>